<evidence type="ECO:0000313" key="2">
    <source>
        <dbReference type="EMBL" id="OGY79098.1"/>
    </source>
</evidence>
<name>A0A1G2AQB6_9BACT</name>
<organism evidence="2 3">
    <name type="scientific">Candidatus Kerfeldbacteria bacterium RIFCSPHIGHO2_02_FULL_42_14</name>
    <dbReference type="NCBI Taxonomy" id="1798540"/>
    <lineage>
        <taxon>Bacteria</taxon>
        <taxon>Candidatus Kerfeldiibacteriota</taxon>
    </lineage>
</organism>
<proteinExistence type="predicted"/>
<protein>
    <submittedName>
        <fullName evidence="2">Uncharacterized protein</fullName>
    </submittedName>
</protein>
<sequence>MAQGRALKGENLMKQEYWNTFFVCAIGAGIGSLIALEMSPLFWWVGLIVGGLIGYLSYEWRAVVRAFPAAWRAARGWQLQLPSDFWLMFALNTGVFLSVLIDMISIVMLPVFAGALVNGDIDSFSSSFLIFVIGILTAVTVIALSFGFWDAMSRNVEGEYRVLRDVVRARHVMRIVFPPFFFLWHSPRFILLGVIKGAHAMGKMIIRLPRFARFLRRFSWELFVRIHSERRLLRSVDIMLGTAVGYFAGSALVGAAIGGIFGLIDQAIITEGWLRPKGYIPVRPS</sequence>
<accession>A0A1G2AQB6</accession>
<dbReference type="EMBL" id="MHKB01000010">
    <property type="protein sequence ID" value="OGY79098.1"/>
    <property type="molecule type" value="Genomic_DNA"/>
</dbReference>
<keyword evidence="1" id="KW-1133">Transmembrane helix</keyword>
<dbReference type="STRING" id="1798540.A3B74_01365"/>
<keyword evidence="1" id="KW-0812">Transmembrane</keyword>
<feature type="transmembrane region" description="Helical" evidence="1">
    <location>
        <begin position="85"/>
        <end position="116"/>
    </location>
</feature>
<feature type="transmembrane region" description="Helical" evidence="1">
    <location>
        <begin position="41"/>
        <end position="58"/>
    </location>
</feature>
<reference evidence="2 3" key="1">
    <citation type="journal article" date="2016" name="Nat. Commun.">
        <title>Thousands of microbial genomes shed light on interconnected biogeochemical processes in an aquifer system.</title>
        <authorList>
            <person name="Anantharaman K."/>
            <person name="Brown C.T."/>
            <person name="Hug L.A."/>
            <person name="Sharon I."/>
            <person name="Castelle C.J."/>
            <person name="Probst A.J."/>
            <person name="Thomas B.C."/>
            <person name="Singh A."/>
            <person name="Wilkins M.J."/>
            <person name="Karaoz U."/>
            <person name="Brodie E.L."/>
            <person name="Williams K.H."/>
            <person name="Hubbard S.S."/>
            <person name="Banfield J.F."/>
        </authorList>
    </citation>
    <scope>NUCLEOTIDE SEQUENCE [LARGE SCALE GENOMIC DNA]</scope>
</reference>
<dbReference type="AlphaFoldDB" id="A0A1G2AQB6"/>
<feature type="transmembrane region" description="Helical" evidence="1">
    <location>
        <begin position="238"/>
        <end position="264"/>
    </location>
</feature>
<evidence type="ECO:0000313" key="3">
    <source>
        <dbReference type="Proteomes" id="UP000177165"/>
    </source>
</evidence>
<keyword evidence="1" id="KW-0472">Membrane</keyword>
<comment type="caution">
    <text evidence="2">The sequence shown here is derived from an EMBL/GenBank/DDBJ whole genome shotgun (WGS) entry which is preliminary data.</text>
</comment>
<gene>
    <name evidence="2" type="ORF">A3B74_01365</name>
</gene>
<feature type="transmembrane region" description="Helical" evidence="1">
    <location>
        <begin position="128"/>
        <end position="149"/>
    </location>
</feature>
<evidence type="ECO:0000256" key="1">
    <source>
        <dbReference type="SAM" id="Phobius"/>
    </source>
</evidence>
<feature type="transmembrane region" description="Helical" evidence="1">
    <location>
        <begin position="17"/>
        <end position="36"/>
    </location>
</feature>
<dbReference type="Proteomes" id="UP000177165">
    <property type="component" value="Unassembled WGS sequence"/>
</dbReference>